<evidence type="ECO:0000256" key="5">
    <source>
        <dbReference type="ARBA" id="ARBA00023136"/>
    </source>
</evidence>
<dbReference type="Proteomes" id="UP001595773">
    <property type="component" value="Unassembled WGS sequence"/>
</dbReference>
<gene>
    <name evidence="7" type="primary">atpH</name>
    <name evidence="8" type="ORF">ACFOW9_01950</name>
</gene>
<keyword evidence="6 7" id="KW-0066">ATP synthesis</keyword>
<dbReference type="PANTHER" id="PTHR11910">
    <property type="entry name" value="ATP SYNTHASE DELTA CHAIN"/>
    <property type="match status" value="1"/>
</dbReference>
<accession>A0ABV8QVT3</accession>
<protein>
    <recommendedName>
        <fullName evidence="7">ATP synthase subunit delta</fullName>
    </recommendedName>
    <alternativeName>
        <fullName evidence="7">ATP synthase F(1) sector subunit delta</fullName>
    </alternativeName>
    <alternativeName>
        <fullName evidence="7">F-type ATPase subunit delta</fullName>
        <shortName evidence="7">F-ATPase subunit delta</shortName>
    </alternativeName>
</protein>
<keyword evidence="5 7" id="KW-0472">Membrane</keyword>
<evidence type="ECO:0000256" key="3">
    <source>
        <dbReference type="ARBA" id="ARBA00022781"/>
    </source>
</evidence>
<dbReference type="HAMAP" id="MF_01416">
    <property type="entry name" value="ATP_synth_delta_bact"/>
    <property type="match status" value="1"/>
</dbReference>
<keyword evidence="2 7" id="KW-0813">Transport</keyword>
<comment type="function">
    <text evidence="7">This protein is part of the stalk that links CF(0) to CF(1). It either transmits conformational changes from CF(0) to CF(1) or is implicated in proton conduction.</text>
</comment>
<comment type="subcellular location">
    <subcellularLocation>
        <location evidence="7">Cell membrane</location>
        <topology evidence="7">Peripheral membrane protein</topology>
    </subcellularLocation>
    <subcellularLocation>
        <location evidence="1">Membrane</location>
    </subcellularLocation>
</comment>
<sequence>MAGVTSESLAAALLALEPKLADASLALPKDLFAILDTLDSNAGLRRALTDPARSGKDKTALVSALVAGKVSAQAETVFEGLVNARWSSARDIGDALETLAATSAIAVAEGQGDGSANLDALEEELFGFIRVVGSSHDLQRALDDAQATDQAKAALARKLVPGASEVSELLIRQAVLAPRGLKPTALVQRFVELVAKRQQRWIAYVSVTRDLSAEQLTRLAAGLNKLYGRDLKMNVNIDPTLVGGIRVVVGDEVVDATAATRLGELRRRLAG</sequence>
<comment type="function">
    <text evidence="7">F(1)F(0) ATP synthase produces ATP from ADP in the presence of a proton or sodium gradient. F-type ATPases consist of two structural domains, F(1) containing the extramembraneous catalytic core and F(0) containing the membrane proton channel, linked together by a central stalk and a peripheral stalk. During catalysis, ATP synthesis in the catalytic domain of F(1) is coupled via a rotary mechanism of the central stalk subunits to proton translocation.</text>
</comment>
<proteinExistence type="inferred from homology"/>
<keyword evidence="7" id="KW-0139">CF(1)</keyword>
<evidence type="ECO:0000313" key="9">
    <source>
        <dbReference type="Proteomes" id="UP001595773"/>
    </source>
</evidence>
<keyword evidence="3 7" id="KW-0375">Hydrogen ion transport</keyword>
<evidence type="ECO:0000256" key="4">
    <source>
        <dbReference type="ARBA" id="ARBA00023065"/>
    </source>
</evidence>
<evidence type="ECO:0000256" key="6">
    <source>
        <dbReference type="ARBA" id="ARBA00023310"/>
    </source>
</evidence>
<evidence type="ECO:0000256" key="7">
    <source>
        <dbReference type="HAMAP-Rule" id="MF_01416"/>
    </source>
</evidence>
<dbReference type="Pfam" id="PF00213">
    <property type="entry name" value="OSCP"/>
    <property type="match status" value="1"/>
</dbReference>
<dbReference type="EMBL" id="JBHSCQ010000004">
    <property type="protein sequence ID" value="MFC4264360.1"/>
    <property type="molecule type" value="Genomic_DNA"/>
</dbReference>
<keyword evidence="9" id="KW-1185">Reference proteome</keyword>
<dbReference type="RefSeq" id="WP_230067856.1">
    <property type="nucleotide sequence ID" value="NZ_BAABLL010000001.1"/>
</dbReference>
<keyword evidence="7" id="KW-1003">Cell membrane</keyword>
<comment type="caution">
    <text evidence="8">The sequence shown here is derived from an EMBL/GenBank/DDBJ whole genome shotgun (WGS) entry which is preliminary data.</text>
</comment>
<keyword evidence="4 7" id="KW-0406">Ion transport</keyword>
<evidence type="ECO:0000256" key="1">
    <source>
        <dbReference type="ARBA" id="ARBA00004370"/>
    </source>
</evidence>
<comment type="similarity">
    <text evidence="7">Belongs to the ATPase delta chain family.</text>
</comment>
<dbReference type="InterPro" id="IPR000711">
    <property type="entry name" value="ATPase_OSCP/dsu"/>
</dbReference>
<name>A0ABV8QVT3_9MICC</name>
<evidence type="ECO:0000313" key="8">
    <source>
        <dbReference type="EMBL" id="MFC4264360.1"/>
    </source>
</evidence>
<evidence type="ECO:0000256" key="2">
    <source>
        <dbReference type="ARBA" id="ARBA00022448"/>
    </source>
</evidence>
<dbReference type="NCBIfam" id="NF009967">
    <property type="entry name" value="PRK13430.1"/>
    <property type="match status" value="1"/>
</dbReference>
<reference evidence="9" key="1">
    <citation type="journal article" date="2019" name="Int. J. Syst. Evol. Microbiol.">
        <title>The Global Catalogue of Microorganisms (GCM) 10K type strain sequencing project: providing services to taxonomists for standard genome sequencing and annotation.</title>
        <authorList>
            <consortium name="The Broad Institute Genomics Platform"/>
            <consortium name="The Broad Institute Genome Sequencing Center for Infectious Disease"/>
            <person name="Wu L."/>
            <person name="Ma J."/>
        </authorList>
    </citation>
    <scope>NUCLEOTIDE SEQUENCE [LARGE SCALE GENOMIC DNA]</scope>
    <source>
        <strain evidence="9">CGMCC 1.10698</strain>
    </source>
</reference>
<organism evidence="8 9">
    <name type="scientific">Arthrobacter cryoconiti</name>
    <dbReference type="NCBI Taxonomy" id="748907"/>
    <lineage>
        <taxon>Bacteria</taxon>
        <taxon>Bacillati</taxon>
        <taxon>Actinomycetota</taxon>
        <taxon>Actinomycetes</taxon>
        <taxon>Micrococcales</taxon>
        <taxon>Micrococcaceae</taxon>
        <taxon>Arthrobacter</taxon>
    </lineage>
</organism>